<keyword evidence="3" id="KW-0378">Hydrolase</keyword>
<dbReference type="EMBL" id="CP157483">
    <property type="protein sequence ID" value="XBO43860.1"/>
    <property type="molecule type" value="Genomic_DNA"/>
</dbReference>
<proteinExistence type="predicted"/>
<dbReference type="PROSITE" id="PS51084">
    <property type="entry name" value="HIT_2"/>
    <property type="match status" value="1"/>
</dbReference>
<organism evidence="3">
    <name type="scientific">Pedococcus sp. KACC 23699</name>
    <dbReference type="NCBI Taxonomy" id="3149228"/>
    <lineage>
        <taxon>Bacteria</taxon>
        <taxon>Bacillati</taxon>
        <taxon>Actinomycetota</taxon>
        <taxon>Actinomycetes</taxon>
        <taxon>Micrococcales</taxon>
        <taxon>Intrasporangiaceae</taxon>
        <taxon>Pedococcus</taxon>
    </lineage>
</organism>
<sequence>MTDWRRDRVGAALRGENPTVLRRLEAGFAVMGDVQFLPGYCVLVTDTPGVDRLTDLPRPRRIEFLADMELLGEAVQRVCARRDPGFRRINLEIQGNHDAFLHAHVWPRYEWEGPEHTWRPVALHPIERWRAPEPDTVLGPQHDDLRRELVAELDRLVQGLGPRLS</sequence>
<gene>
    <name evidence="3" type="ORF">ABEG17_00585</name>
</gene>
<feature type="domain" description="HIT" evidence="2">
    <location>
        <begin position="8"/>
        <end position="117"/>
    </location>
</feature>
<accession>A0AAU7JU68</accession>
<name>A0AAU7JU68_9MICO</name>
<dbReference type="Gene3D" id="3.30.428.10">
    <property type="entry name" value="HIT-like"/>
    <property type="match status" value="1"/>
</dbReference>
<dbReference type="RefSeq" id="WP_406831304.1">
    <property type="nucleotide sequence ID" value="NZ_CP157483.1"/>
</dbReference>
<evidence type="ECO:0000313" key="3">
    <source>
        <dbReference type="EMBL" id="XBO43860.1"/>
    </source>
</evidence>
<protein>
    <submittedName>
        <fullName evidence="3">Diadenosine tetraphosphate hydrolase</fullName>
    </submittedName>
</protein>
<reference evidence="3" key="1">
    <citation type="submission" date="2024-05" db="EMBL/GenBank/DDBJ databases">
        <authorList>
            <person name="Kim S."/>
            <person name="Heo J."/>
            <person name="Choi H."/>
            <person name="Choi Y."/>
            <person name="Kwon S.-W."/>
            <person name="Kim Y."/>
        </authorList>
    </citation>
    <scope>NUCLEOTIDE SEQUENCE</scope>
    <source>
        <strain evidence="3">KACC 23699</strain>
    </source>
</reference>
<dbReference type="SUPFAM" id="SSF54197">
    <property type="entry name" value="HIT-like"/>
    <property type="match status" value="1"/>
</dbReference>
<dbReference type="InterPro" id="IPR011146">
    <property type="entry name" value="HIT-like"/>
</dbReference>
<dbReference type="AlphaFoldDB" id="A0AAU7JU68"/>
<evidence type="ECO:0000256" key="1">
    <source>
        <dbReference type="PROSITE-ProRule" id="PRU00464"/>
    </source>
</evidence>
<evidence type="ECO:0000259" key="2">
    <source>
        <dbReference type="PROSITE" id="PS51084"/>
    </source>
</evidence>
<comment type="caution">
    <text evidence="1">Lacks conserved residue(s) required for the propagation of feature annotation.</text>
</comment>
<dbReference type="GO" id="GO:0016787">
    <property type="term" value="F:hydrolase activity"/>
    <property type="evidence" value="ECO:0007669"/>
    <property type="project" value="UniProtKB-KW"/>
</dbReference>
<dbReference type="InterPro" id="IPR036265">
    <property type="entry name" value="HIT-like_sf"/>
</dbReference>